<proteinExistence type="predicted"/>
<organism evidence="3 4">
    <name type="scientific">Tuber borchii</name>
    <name type="common">White truffle</name>
    <dbReference type="NCBI Taxonomy" id="42251"/>
    <lineage>
        <taxon>Eukaryota</taxon>
        <taxon>Fungi</taxon>
        <taxon>Dikarya</taxon>
        <taxon>Ascomycota</taxon>
        <taxon>Pezizomycotina</taxon>
        <taxon>Pezizomycetes</taxon>
        <taxon>Pezizales</taxon>
        <taxon>Tuberaceae</taxon>
        <taxon>Tuber</taxon>
    </lineage>
</organism>
<dbReference type="InterPro" id="IPR003615">
    <property type="entry name" value="HNH_nuc"/>
</dbReference>
<dbReference type="Pfam" id="PF13391">
    <property type="entry name" value="HNH_2"/>
    <property type="match status" value="1"/>
</dbReference>
<accession>A0A2T6ZK56</accession>
<dbReference type="Pfam" id="PF25324">
    <property type="entry name" value="DUF7881"/>
    <property type="match status" value="1"/>
</dbReference>
<feature type="domain" description="HNH nuclease" evidence="1">
    <location>
        <begin position="126"/>
        <end position="204"/>
    </location>
</feature>
<sequence>MTSTDENRLLIRPVNRSAWRNTHIYASDDRDTALGGLWVAEGITNTYLYSMVEIFCIFTDTFGLQDDSGRLVGRDEQPLRPGNYYIITNGSITITDEAPLLRTISLHTGTRVESFIHSVRDRDRRCIITGRSAVMAGVSFWENFEAVHVFPLAYEENWNNDNFSQWITVPPDSESHGTINSVQNGMLLTLDMHAMFESYQISINPDDDHRVVCFTPYASSYGITSAHLDQRFLNNPLRPVDQLLRWHFRQAVLVNMKGTGEPCFEMDLPPGSDIIGQIMSGPKAKERMEFELFSRFNAQGFTRKAKLGSQVMCI</sequence>
<keyword evidence="4" id="KW-1185">Reference proteome</keyword>
<evidence type="ECO:0000259" key="1">
    <source>
        <dbReference type="Pfam" id="PF13391"/>
    </source>
</evidence>
<comment type="caution">
    <text evidence="3">The sequence shown here is derived from an EMBL/GenBank/DDBJ whole genome shotgun (WGS) entry which is preliminary data.</text>
</comment>
<dbReference type="Proteomes" id="UP000244722">
    <property type="component" value="Unassembled WGS sequence"/>
</dbReference>
<evidence type="ECO:0000313" key="4">
    <source>
        <dbReference type="Proteomes" id="UP000244722"/>
    </source>
</evidence>
<name>A0A2T6ZK56_TUBBO</name>
<reference evidence="3 4" key="1">
    <citation type="submission" date="2017-04" db="EMBL/GenBank/DDBJ databases">
        <title>Draft genome sequence of Tuber borchii Vittad., a whitish edible truffle.</title>
        <authorList>
            <consortium name="DOE Joint Genome Institute"/>
            <person name="Murat C."/>
            <person name="Kuo A."/>
            <person name="Barry K.W."/>
            <person name="Clum A."/>
            <person name="Dockter R.B."/>
            <person name="Fauchery L."/>
            <person name="Iotti M."/>
            <person name="Kohler A."/>
            <person name="Labutti K."/>
            <person name="Lindquist E.A."/>
            <person name="Lipzen A."/>
            <person name="Ohm R.A."/>
            <person name="Wang M."/>
            <person name="Grigoriev I.V."/>
            <person name="Zambonelli A."/>
            <person name="Martin F.M."/>
        </authorList>
    </citation>
    <scope>NUCLEOTIDE SEQUENCE [LARGE SCALE GENOMIC DNA]</scope>
    <source>
        <strain evidence="3 4">Tbo3840</strain>
    </source>
</reference>
<evidence type="ECO:0000259" key="2">
    <source>
        <dbReference type="Pfam" id="PF25324"/>
    </source>
</evidence>
<gene>
    <name evidence="3" type="ORF">B9Z19DRAFT_1089387</name>
</gene>
<feature type="domain" description="DUF7881" evidence="2">
    <location>
        <begin position="19"/>
        <end position="93"/>
    </location>
</feature>
<dbReference type="InterPro" id="IPR057203">
    <property type="entry name" value="DUF7881"/>
</dbReference>
<dbReference type="EMBL" id="NESQ01000210">
    <property type="protein sequence ID" value="PUU75871.1"/>
    <property type="molecule type" value="Genomic_DNA"/>
</dbReference>
<protein>
    <submittedName>
        <fullName evidence="3">Uncharacterized protein</fullName>
    </submittedName>
</protein>
<dbReference type="OrthoDB" id="2142759at2759"/>
<evidence type="ECO:0000313" key="3">
    <source>
        <dbReference type="EMBL" id="PUU75871.1"/>
    </source>
</evidence>
<dbReference type="AlphaFoldDB" id="A0A2T6ZK56"/>